<comment type="similarity">
    <text evidence="2">Belongs to the outer membrane factor (OMF) (TC 1.B.17) family.</text>
</comment>
<evidence type="ECO:0000256" key="9">
    <source>
        <dbReference type="SAM" id="SignalP"/>
    </source>
</evidence>
<protein>
    <submittedName>
        <fullName evidence="11">Outer membrane efflux protein</fullName>
    </submittedName>
    <submittedName>
        <fullName evidence="10">Outer membrane protein TolC</fullName>
    </submittedName>
</protein>
<keyword evidence="3" id="KW-0813">Transport</keyword>
<keyword evidence="6" id="KW-0472">Membrane</keyword>
<evidence type="ECO:0000256" key="7">
    <source>
        <dbReference type="ARBA" id="ARBA00023237"/>
    </source>
</evidence>
<reference evidence="11 12" key="1">
    <citation type="submission" date="2011-09" db="EMBL/GenBank/DDBJ databases">
        <title>The permanent draft genome of Caldithrix abyssi DSM 13497.</title>
        <authorList>
            <consortium name="US DOE Joint Genome Institute (JGI-PGF)"/>
            <person name="Lucas S."/>
            <person name="Han J."/>
            <person name="Lapidus A."/>
            <person name="Bruce D."/>
            <person name="Goodwin L."/>
            <person name="Pitluck S."/>
            <person name="Peters L."/>
            <person name="Kyrpides N."/>
            <person name="Mavromatis K."/>
            <person name="Ivanova N."/>
            <person name="Mikhailova N."/>
            <person name="Chertkov O."/>
            <person name="Detter J.C."/>
            <person name="Tapia R."/>
            <person name="Han C."/>
            <person name="Land M."/>
            <person name="Hauser L."/>
            <person name="Markowitz V."/>
            <person name="Cheng J.-F."/>
            <person name="Hugenholtz P."/>
            <person name="Woyke T."/>
            <person name="Wu D."/>
            <person name="Spring S."/>
            <person name="Brambilla E."/>
            <person name="Klenk H.-P."/>
            <person name="Eisen J.A."/>
        </authorList>
    </citation>
    <scope>NUCLEOTIDE SEQUENCE [LARGE SCALE GENOMIC DNA]</scope>
    <source>
        <strain evidence="11 12">DSM 13497</strain>
    </source>
</reference>
<dbReference type="Pfam" id="PF02321">
    <property type="entry name" value="OEP"/>
    <property type="match status" value="2"/>
</dbReference>
<evidence type="ECO:0000313" key="10">
    <source>
        <dbReference type="EMBL" id="APF20557.1"/>
    </source>
</evidence>
<keyword evidence="5" id="KW-0812">Transmembrane</keyword>
<dbReference type="PaxDb" id="880073-Calab_1307"/>
<evidence type="ECO:0000313" key="11">
    <source>
        <dbReference type="EMBL" id="EHO40932.1"/>
    </source>
</evidence>
<dbReference type="HOGENOM" id="CLU_609574_0_0_0"/>
<dbReference type="InterPro" id="IPR051906">
    <property type="entry name" value="TolC-like"/>
</dbReference>
<sequence length="436" mass="49813" precursor="true">MNPLKYLLMLSLILAAFCPASLQAQSLEQAIKIALDQNKELKAQKQALRKRQLEARAAFRQTLPSLDFGAWYRHVTHVAQIDFPALPTLPALPSAVRLGRYDTYETSLTIKHVLFSGFAQKNRVRLMSQMSELEHINLEEKEKEIAFRVIAAYRNAQEKQLEIEVIKASMERVAWQMKRIKSLIKQGMALGLDSLSLKLARLNYHKQLIAAQGALAIAEKQLKELTGQKITIQSFNEPPEVGLNVMPVVQLTGPYRLLDQQQQMQSTAVKISRARYFPALAAFASYNYGRPGLDMIKGEWMDYGIWGVSLSWNLFSWNADRLNEQAARARFKQLDWQKQAVKDQLQTRFDRALREWQTLKEQQDVVQAALKVARQKMKVVAARYAQGMASVTDFNEANLQLTEAQLNVKRHALLMTLKRSEIDYLSGKPLTQWSIP</sequence>
<dbReference type="STRING" id="880073.Cabys_3812"/>
<accession>H1XYR3</accession>
<dbReference type="EMBL" id="CP018099">
    <property type="protein sequence ID" value="APF20557.1"/>
    <property type="molecule type" value="Genomic_DNA"/>
</dbReference>
<comment type="subcellular location">
    <subcellularLocation>
        <location evidence="1">Cell outer membrane</location>
    </subcellularLocation>
</comment>
<evidence type="ECO:0000256" key="6">
    <source>
        <dbReference type="ARBA" id="ARBA00023136"/>
    </source>
</evidence>
<dbReference type="KEGG" id="caby:Cabys_3812"/>
<evidence type="ECO:0000256" key="5">
    <source>
        <dbReference type="ARBA" id="ARBA00022692"/>
    </source>
</evidence>
<dbReference type="PANTHER" id="PTHR30026">
    <property type="entry name" value="OUTER MEMBRANE PROTEIN TOLC"/>
    <property type="match status" value="1"/>
</dbReference>
<gene>
    <name evidence="10" type="primary">tolC</name>
    <name evidence="10" type="ORF">Cabys_3812</name>
    <name evidence="11" type="ORF">Calab_1307</name>
</gene>
<proteinExistence type="inferred from homology"/>
<dbReference type="Proteomes" id="UP000004671">
    <property type="component" value="Chromosome"/>
</dbReference>
<evidence type="ECO:0000313" key="12">
    <source>
        <dbReference type="Proteomes" id="UP000004671"/>
    </source>
</evidence>
<feature type="signal peptide" evidence="9">
    <location>
        <begin position="1"/>
        <end position="24"/>
    </location>
</feature>
<keyword evidence="8" id="KW-0175">Coiled coil</keyword>
<keyword evidence="4" id="KW-1134">Transmembrane beta strand</keyword>
<reference evidence="10 13" key="2">
    <citation type="submission" date="2016-11" db="EMBL/GenBank/DDBJ databases">
        <title>Genomic analysis of Caldithrix abyssi and proposal of a novel bacterial phylum Caldithrichaeota.</title>
        <authorList>
            <person name="Kublanov I."/>
            <person name="Sigalova O."/>
            <person name="Gavrilov S."/>
            <person name="Lebedinsky A."/>
            <person name="Ivanova N."/>
            <person name="Daum C."/>
            <person name="Reddy T."/>
            <person name="Klenk H.P."/>
            <person name="Goker M."/>
            <person name="Reva O."/>
            <person name="Miroshnichenko M."/>
            <person name="Kyprides N."/>
            <person name="Woyke T."/>
            <person name="Gelfand M."/>
        </authorList>
    </citation>
    <scope>NUCLEOTIDE SEQUENCE [LARGE SCALE GENOMIC DNA]</scope>
    <source>
        <strain evidence="10 13">LF13</strain>
    </source>
</reference>
<dbReference type="GO" id="GO:0015288">
    <property type="term" value="F:porin activity"/>
    <property type="evidence" value="ECO:0007669"/>
    <property type="project" value="TreeGrafter"/>
</dbReference>
<name>H1XYR3_CALAY</name>
<dbReference type="Proteomes" id="UP000183868">
    <property type="component" value="Chromosome"/>
</dbReference>
<dbReference type="OrthoDB" id="366742at2"/>
<evidence type="ECO:0000313" key="13">
    <source>
        <dbReference type="Proteomes" id="UP000183868"/>
    </source>
</evidence>
<dbReference type="PANTHER" id="PTHR30026:SF20">
    <property type="entry name" value="OUTER MEMBRANE PROTEIN TOLC"/>
    <property type="match status" value="1"/>
</dbReference>
<dbReference type="SUPFAM" id="SSF56954">
    <property type="entry name" value="Outer membrane efflux proteins (OEP)"/>
    <property type="match status" value="1"/>
</dbReference>
<evidence type="ECO:0000256" key="8">
    <source>
        <dbReference type="SAM" id="Coils"/>
    </source>
</evidence>
<dbReference type="GO" id="GO:0015562">
    <property type="term" value="F:efflux transmembrane transporter activity"/>
    <property type="evidence" value="ECO:0007669"/>
    <property type="project" value="InterPro"/>
</dbReference>
<organism evidence="11 12">
    <name type="scientific">Caldithrix abyssi DSM 13497</name>
    <dbReference type="NCBI Taxonomy" id="880073"/>
    <lineage>
        <taxon>Bacteria</taxon>
        <taxon>Pseudomonadati</taxon>
        <taxon>Calditrichota</taxon>
        <taxon>Calditrichia</taxon>
        <taxon>Calditrichales</taxon>
        <taxon>Calditrichaceae</taxon>
        <taxon>Caldithrix</taxon>
    </lineage>
</organism>
<keyword evidence="12" id="KW-1185">Reference proteome</keyword>
<dbReference type="AlphaFoldDB" id="H1XYR3"/>
<evidence type="ECO:0000256" key="4">
    <source>
        <dbReference type="ARBA" id="ARBA00022452"/>
    </source>
</evidence>
<dbReference type="InterPro" id="IPR003423">
    <property type="entry name" value="OMP_efflux"/>
</dbReference>
<dbReference type="eggNOG" id="COG1538">
    <property type="taxonomic scope" value="Bacteria"/>
</dbReference>
<evidence type="ECO:0000256" key="2">
    <source>
        <dbReference type="ARBA" id="ARBA00007613"/>
    </source>
</evidence>
<dbReference type="GO" id="GO:0009279">
    <property type="term" value="C:cell outer membrane"/>
    <property type="evidence" value="ECO:0007669"/>
    <property type="project" value="UniProtKB-SubCell"/>
</dbReference>
<dbReference type="GO" id="GO:1990281">
    <property type="term" value="C:efflux pump complex"/>
    <property type="evidence" value="ECO:0007669"/>
    <property type="project" value="TreeGrafter"/>
</dbReference>
<evidence type="ECO:0000256" key="1">
    <source>
        <dbReference type="ARBA" id="ARBA00004442"/>
    </source>
</evidence>
<feature type="coiled-coil region" evidence="8">
    <location>
        <begin position="24"/>
        <end position="58"/>
    </location>
</feature>
<feature type="chain" id="PRO_5009695477" evidence="9">
    <location>
        <begin position="25"/>
        <end position="436"/>
    </location>
</feature>
<keyword evidence="7" id="KW-0998">Cell outer membrane</keyword>
<dbReference type="Gene3D" id="1.20.1600.10">
    <property type="entry name" value="Outer membrane efflux proteins (OEP)"/>
    <property type="match status" value="1"/>
</dbReference>
<dbReference type="RefSeq" id="WP_006928009.1">
    <property type="nucleotide sequence ID" value="NZ_CM001402.1"/>
</dbReference>
<dbReference type="EMBL" id="CM001402">
    <property type="protein sequence ID" value="EHO40932.1"/>
    <property type="molecule type" value="Genomic_DNA"/>
</dbReference>
<dbReference type="InParanoid" id="H1XYR3"/>
<evidence type="ECO:0000256" key="3">
    <source>
        <dbReference type="ARBA" id="ARBA00022448"/>
    </source>
</evidence>
<keyword evidence="9" id="KW-0732">Signal</keyword>